<gene>
    <name evidence="1" type="ordered locus">AXY_08630</name>
</gene>
<evidence type="ECO:0000313" key="2">
    <source>
        <dbReference type="Proteomes" id="UP000006294"/>
    </source>
</evidence>
<dbReference type="HOGENOM" id="CLU_042799_0_0_9"/>
<name>K0IX24_AMPXN</name>
<dbReference type="AlphaFoldDB" id="K0IX24"/>
<protein>
    <recommendedName>
        <fullName evidence="3">Tetraprenyl-beta-curcumene synthase</fullName>
    </recommendedName>
</protein>
<keyword evidence="2" id="KW-1185">Reference proteome</keyword>
<dbReference type="eggNOG" id="ENOG502Z812">
    <property type="taxonomic scope" value="Bacteria"/>
</dbReference>
<sequence>MNERDYRSATQLAKTAVKKIIPAVNEELHYWHTRAEKIPNPNLRKQALQSIEAKAFHARGGGIYAMLAKDKWREAITFIVAYQTISDYLDNLCDRSDSLDPIDFRSLHQSMLSIFNLSNETINYYHHRQDQDDGGYLDELVRVCQKQLRQLPDYGLIQEQLLELAMKYIDLQVDKHVLPEDRVERLIKSFENNSLSDRTIAWYEYSAATGSTLAIFCLISYAYQKDRLSATIISDIYHGYFPYIQGLHILLDYLIDQEEDRLENDLNFCFYYPSHEEMEQRIVYFIDQSKKSVRHLPDDHFHRYIYEGLLALYLADPKVHTIKDGQRLKRRLLKAGGYRARFFHWGIRFLNRHIKTTDQIF</sequence>
<accession>K0IX24</accession>
<evidence type="ECO:0000313" key="1">
    <source>
        <dbReference type="EMBL" id="BAM46995.1"/>
    </source>
</evidence>
<dbReference type="STRING" id="698758.AXY_08630"/>
<dbReference type="EMBL" id="AP012050">
    <property type="protein sequence ID" value="BAM46995.1"/>
    <property type="molecule type" value="Genomic_DNA"/>
</dbReference>
<evidence type="ECO:0008006" key="3">
    <source>
        <dbReference type="Google" id="ProtNLM"/>
    </source>
</evidence>
<reference evidence="1 2" key="1">
    <citation type="submission" date="2011-01" db="EMBL/GenBank/DDBJ databases">
        <title>Whole genome sequence of Amphibacillus xylinus NBRC 15112.</title>
        <authorList>
            <person name="Nakazawa H."/>
            <person name="Katano Y."/>
            <person name="Nakamura S."/>
            <person name="Sasagawa M."/>
            <person name="Fukada J."/>
            <person name="Arai T."/>
            <person name="Sasakura N."/>
            <person name="Mochizuki D."/>
            <person name="Hosoyama A."/>
            <person name="Harada K."/>
            <person name="Horikawa H."/>
            <person name="Kato Y."/>
            <person name="Harada T."/>
            <person name="Sasaki K."/>
            <person name="Sekiguchi M."/>
            <person name="Hodoyama M."/>
            <person name="Nishiko R."/>
            <person name="Narita H."/>
            <person name="Hanamaki A."/>
            <person name="Hata C."/>
            <person name="Konno Y."/>
            <person name="Niimura Y."/>
            <person name="Yamazaki S."/>
            <person name="Fujita N."/>
        </authorList>
    </citation>
    <scope>NUCLEOTIDE SEQUENCE [LARGE SCALE GENOMIC DNA]</scope>
    <source>
        <strain evidence="2">ATCC 51415 / DSM 6626 / JCM 7361 / LMG 17667 / NBRC 15112 / Ep01</strain>
    </source>
</reference>
<organism evidence="1 2">
    <name type="scientific">Amphibacillus xylanus (strain ATCC 51415 / DSM 6626 / JCM 7361 / LMG 17667 / NBRC 15112 / Ep01)</name>
    <dbReference type="NCBI Taxonomy" id="698758"/>
    <lineage>
        <taxon>Bacteria</taxon>
        <taxon>Bacillati</taxon>
        <taxon>Bacillota</taxon>
        <taxon>Bacilli</taxon>
        <taxon>Bacillales</taxon>
        <taxon>Bacillaceae</taxon>
        <taxon>Amphibacillus</taxon>
    </lineage>
</organism>
<dbReference type="Pfam" id="PF10776">
    <property type="entry name" value="DUF2600"/>
    <property type="match status" value="1"/>
</dbReference>
<proteinExistence type="predicted"/>
<dbReference type="KEGG" id="axl:AXY_08630"/>
<dbReference type="RefSeq" id="WP_015009600.1">
    <property type="nucleotide sequence ID" value="NC_018704.1"/>
</dbReference>
<dbReference type="InterPro" id="IPR019712">
    <property type="entry name" value="YtpB-like"/>
</dbReference>
<dbReference type="OrthoDB" id="2371262at2"/>
<dbReference type="PATRIC" id="fig|698758.3.peg.857"/>
<dbReference type="Proteomes" id="UP000006294">
    <property type="component" value="Chromosome"/>
</dbReference>